<protein>
    <submittedName>
        <fullName evidence="1">Uncharacterized protein</fullName>
    </submittedName>
</protein>
<keyword evidence="2" id="KW-1185">Reference proteome</keyword>
<accession>A0A7M2X1H2</accession>
<dbReference type="EMBL" id="CP063458">
    <property type="protein sequence ID" value="QOV91459.1"/>
    <property type="molecule type" value="Genomic_DNA"/>
</dbReference>
<dbReference type="KEGG" id="hbs:IPV69_08920"/>
<evidence type="ECO:0000313" key="2">
    <source>
        <dbReference type="Proteomes" id="UP000593765"/>
    </source>
</evidence>
<name>A0A7M2X1H2_9BACT</name>
<sequence>MQLPMIGTWKVTVNGARPFTIHGDQYFEVHMTHVEDRSDHLVRVPVHAVKSPLEPGKLATVTFLMGQVTEVIAG</sequence>
<organism evidence="1 2">
    <name type="scientific">Humisphaera borealis</name>
    <dbReference type="NCBI Taxonomy" id="2807512"/>
    <lineage>
        <taxon>Bacteria</taxon>
        <taxon>Pseudomonadati</taxon>
        <taxon>Planctomycetota</taxon>
        <taxon>Phycisphaerae</taxon>
        <taxon>Tepidisphaerales</taxon>
        <taxon>Tepidisphaeraceae</taxon>
        <taxon>Humisphaera</taxon>
    </lineage>
</organism>
<gene>
    <name evidence="1" type="ORF">IPV69_08920</name>
</gene>
<dbReference type="Proteomes" id="UP000593765">
    <property type="component" value="Chromosome"/>
</dbReference>
<dbReference type="RefSeq" id="WP_206294744.1">
    <property type="nucleotide sequence ID" value="NZ_CP063458.1"/>
</dbReference>
<proteinExistence type="predicted"/>
<reference evidence="1 2" key="1">
    <citation type="submission" date="2020-10" db="EMBL/GenBank/DDBJ databases">
        <title>Wide distribution of Phycisphaera-like planctomycetes from WD2101 soil group in peatlands and genome analysis of the first cultivated representative.</title>
        <authorList>
            <person name="Dedysh S.N."/>
            <person name="Beletsky A.V."/>
            <person name="Ivanova A."/>
            <person name="Kulichevskaya I.S."/>
            <person name="Suzina N.E."/>
            <person name="Philippov D.A."/>
            <person name="Rakitin A.L."/>
            <person name="Mardanov A.V."/>
            <person name="Ravin N.V."/>
        </authorList>
    </citation>
    <scope>NUCLEOTIDE SEQUENCE [LARGE SCALE GENOMIC DNA]</scope>
    <source>
        <strain evidence="1 2">M1803</strain>
    </source>
</reference>
<evidence type="ECO:0000313" key="1">
    <source>
        <dbReference type="EMBL" id="QOV91459.1"/>
    </source>
</evidence>
<dbReference type="AlphaFoldDB" id="A0A7M2X1H2"/>